<feature type="region of interest" description="Disordered" evidence="1">
    <location>
        <begin position="223"/>
        <end position="243"/>
    </location>
</feature>
<dbReference type="Proteomes" id="UP001311799">
    <property type="component" value="Unassembled WGS sequence"/>
</dbReference>
<dbReference type="PANTHER" id="PTHR36562">
    <property type="entry name" value="SERINE/ARGININE REPETITIVE MATRIX 2"/>
    <property type="match status" value="1"/>
</dbReference>
<feature type="region of interest" description="Disordered" evidence="1">
    <location>
        <begin position="1"/>
        <end position="21"/>
    </location>
</feature>
<accession>A0AAV9XUS7</accession>
<dbReference type="PANTHER" id="PTHR36562:SF5">
    <property type="entry name" value="SERINE_ARGININE REPETITIVE MATRIX 2"/>
    <property type="match status" value="1"/>
</dbReference>
<dbReference type="InterPro" id="IPR051372">
    <property type="entry name" value="CWC21"/>
</dbReference>
<feature type="compositionally biased region" description="Polar residues" evidence="1">
    <location>
        <begin position="12"/>
        <end position="21"/>
    </location>
</feature>
<keyword evidence="3" id="KW-1185">Reference proteome</keyword>
<name>A0AAV9XUS7_9CRYT</name>
<evidence type="ECO:0000256" key="1">
    <source>
        <dbReference type="SAM" id="MobiDB-lite"/>
    </source>
</evidence>
<reference evidence="2 3" key="1">
    <citation type="submission" date="2023-10" db="EMBL/GenBank/DDBJ databases">
        <title>Comparative genomics analysis reveals potential genetic determinants of host preference in Cryptosporidium xiaoi.</title>
        <authorList>
            <person name="Xiao L."/>
            <person name="Li J."/>
        </authorList>
    </citation>
    <scope>NUCLEOTIDE SEQUENCE [LARGE SCALE GENOMIC DNA]</scope>
    <source>
        <strain evidence="2 3">52996</strain>
    </source>
</reference>
<feature type="region of interest" description="Disordered" evidence="1">
    <location>
        <begin position="287"/>
        <end position="315"/>
    </location>
</feature>
<protein>
    <submittedName>
        <fullName evidence="2">Shares a domain with the CWFL SRm300 family RNA binding s</fullName>
    </submittedName>
</protein>
<evidence type="ECO:0000313" key="2">
    <source>
        <dbReference type="EMBL" id="KAK6588377.1"/>
    </source>
</evidence>
<dbReference type="EMBL" id="JAWDEY010000034">
    <property type="protein sequence ID" value="KAK6588377.1"/>
    <property type="molecule type" value="Genomic_DNA"/>
</dbReference>
<proteinExistence type="predicted"/>
<feature type="compositionally biased region" description="Basic and acidic residues" evidence="1">
    <location>
        <begin position="223"/>
        <end position="238"/>
    </location>
</feature>
<dbReference type="GO" id="GO:0005634">
    <property type="term" value="C:nucleus"/>
    <property type="evidence" value="ECO:0007669"/>
    <property type="project" value="TreeGrafter"/>
</dbReference>
<gene>
    <name evidence="2" type="ORF">RS030_6855</name>
</gene>
<sequence>MYNGIGLRTARGSGTSGHVQKNLSLVKPRRNYGRENEIGGASLNGSQYYSQKFPKKADLMFHSESRMELLEHGKLRKLEIELLEYSEYLEEKGITGSEYDERIESKKKELLLISEKGNSEGAQKCYQREIENTNNEGNIENEFEKEERLRIFREAIGLDNPIKKRQRYQQNRKRENVKQEMKKTNFNLNKKYYEESVVRNDTGGENYGTDSYDNKYNFDKVDQRKTTSNYNRDDHIKSSSESSIYKQDADNDLFLTRRYENINTAKSRDEQYPSSSRNLRMLDCKKKCSGSRRPRRSRSPSTISRYHSLSRSLSP</sequence>
<organism evidence="2 3">
    <name type="scientific">Cryptosporidium xiaoi</name>
    <dbReference type="NCBI Taxonomy" id="659607"/>
    <lineage>
        <taxon>Eukaryota</taxon>
        <taxon>Sar</taxon>
        <taxon>Alveolata</taxon>
        <taxon>Apicomplexa</taxon>
        <taxon>Conoidasida</taxon>
        <taxon>Coccidia</taxon>
        <taxon>Eucoccidiorida</taxon>
        <taxon>Eimeriorina</taxon>
        <taxon>Cryptosporidiidae</taxon>
        <taxon>Cryptosporidium</taxon>
    </lineage>
</organism>
<dbReference type="AlphaFoldDB" id="A0AAV9XUS7"/>
<dbReference type="CDD" id="cd21372">
    <property type="entry name" value="cwf21_CWC21-like"/>
    <property type="match status" value="1"/>
</dbReference>
<feature type="compositionally biased region" description="Basic residues" evidence="1">
    <location>
        <begin position="287"/>
        <end position="298"/>
    </location>
</feature>
<evidence type="ECO:0000313" key="3">
    <source>
        <dbReference type="Proteomes" id="UP001311799"/>
    </source>
</evidence>
<dbReference type="Gene3D" id="6.10.140.420">
    <property type="match status" value="1"/>
</dbReference>
<comment type="caution">
    <text evidence="2">The sequence shown here is derived from an EMBL/GenBank/DDBJ whole genome shotgun (WGS) entry which is preliminary data.</text>
</comment>